<proteinExistence type="predicted"/>
<keyword evidence="2" id="KW-1185">Reference proteome</keyword>
<dbReference type="Proteomes" id="UP001632037">
    <property type="component" value="Unassembled WGS sequence"/>
</dbReference>
<dbReference type="AlphaFoldDB" id="A0ABD3G2D1"/>
<evidence type="ECO:0000313" key="2">
    <source>
        <dbReference type="Proteomes" id="UP001632037"/>
    </source>
</evidence>
<name>A0ABD3G2D1_9STRA</name>
<sequence>MRRGQWASIVQRVVVGVQCAIACQAQGVTSECWTTSSGKEICSSDPTGLRASWWFFFALLLFASVASECFDADWWPREQTAQDHQTARLESGLLDDGKGLSVSLVHPLLGGHEEQQQLIPPPPKPVYRYLDP</sequence>
<accession>A0ABD3G2D1</accession>
<dbReference type="EMBL" id="JBIMZQ010000004">
    <property type="protein sequence ID" value="KAL3672367.1"/>
    <property type="molecule type" value="Genomic_DNA"/>
</dbReference>
<reference evidence="1 2" key="1">
    <citation type="submission" date="2024-09" db="EMBL/GenBank/DDBJ databases">
        <title>Genome sequencing and assembly of Phytophthora oleae, isolate VK10A, causative agent of rot of olive drupes.</title>
        <authorList>
            <person name="Conti Taguali S."/>
            <person name="Riolo M."/>
            <person name="La Spada F."/>
            <person name="Cacciola S.O."/>
            <person name="Dionisio G."/>
        </authorList>
    </citation>
    <scope>NUCLEOTIDE SEQUENCE [LARGE SCALE GENOMIC DNA]</scope>
    <source>
        <strain evidence="1 2">VK10A</strain>
    </source>
</reference>
<gene>
    <name evidence="1" type="ORF">V7S43_003051</name>
</gene>
<evidence type="ECO:0000313" key="1">
    <source>
        <dbReference type="EMBL" id="KAL3672367.1"/>
    </source>
</evidence>
<organism evidence="1 2">
    <name type="scientific">Phytophthora oleae</name>
    <dbReference type="NCBI Taxonomy" id="2107226"/>
    <lineage>
        <taxon>Eukaryota</taxon>
        <taxon>Sar</taxon>
        <taxon>Stramenopiles</taxon>
        <taxon>Oomycota</taxon>
        <taxon>Peronosporomycetes</taxon>
        <taxon>Peronosporales</taxon>
        <taxon>Peronosporaceae</taxon>
        <taxon>Phytophthora</taxon>
    </lineage>
</organism>
<comment type="caution">
    <text evidence="1">The sequence shown here is derived from an EMBL/GenBank/DDBJ whole genome shotgun (WGS) entry which is preliminary data.</text>
</comment>
<protein>
    <submittedName>
        <fullName evidence="1">Uncharacterized protein</fullName>
    </submittedName>
</protein>